<dbReference type="Pfam" id="PF13470">
    <property type="entry name" value="PIN_3"/>
    <property type="match status" value="1"/>
</dbReference>
<evidence type="ECO:0000313" key="2">
    <source>
        <dbReference type="EMBL" id="AFZ48848.1"/>
    </source>
</evidence>
<dbReference type="AlphaFoldDB" id="K9YRX7"/>
<dbReference type="Gene3D" id="3.40.50.1010">
    <property type="entry name" value="5'-nuclease"/>
    <property type="match status" value="1"/>
</dbReference>
<evidence type="ECO:0000259" key="1">
    <source>
        <dbReference type="SMART" id="SM00670"/>
    </source>
</evidence>
<dbReference type="SUPFAM" id="SSF88723">
    <property type="entry name" value="PIN domain-like"/>
    <property type="match status" value="1"/>
</dbReference>
<dbReference type="HOGENOM" id="CLU_116617_6_1_3"/>
<proteinExistence type="predicted"/>
<dbReference type="EMBL" id="CP003944">
    <property type="protein sequence ID" value="AFZ48848.1"/>
    <property type="molecule type" value="Genomic_DNA"/>
</dbReference>
<keyword evidence="3" id="KW-1185">Reference proteome</keyword>
<dbReference type="eggNOG" id="COG1569">
    <property type="taxonomic scope" value="Bacteria"/>
</dbReference>
<dbReference type="NCBIfam" id="TIGR00305">
    <property type="entry name" value="putative toxin-antitoxin system toxin component, PIN family"/>
    <property type="match status" value="1"/>
</dbReference>
<dbReference type="STRING" id="13035.Dacsa_0024"/>
<accession>K9YRX7</accession>
<dbReference type="SMART" id="SM00670">
    <property type="entry name" value="PINc"/>
    <property type="match status" value="1"/>
</dbReference>
<dbReference type="InterPro" id="IPR029060">
    <property type="entry name" value="PIN-like_dom_sf"/>
</dbReference>
<dbReference type="PANTHER" id="PTHR34610">
    <property type="entry name" value="SSL7007 PROTEIN"/>
    <property type="match status" value="1"/>
</dbReference>
<dbReference type="Proteomes" id="UP000010482">
    <property type="component" value="Chromosome"/>
</dbReference>
<dbReference type="PANTHER" id="PTHR34610:SF3">
    <property type="entry name" value="SSL7007 PROTEIN"/>
    <property type="match status" value="1"/>
</dbReference>
<feature type="domain" description="PIN" evidence="1">
    <location>
        <begin position="1"/>
        <end position="113"/>
    </location>
</feature>
<dbReference type="InterPro" id="IPR002716">
    <property type="entry name" value="PIN_dom"/>
</dbReference>
<protein>
    <submittedName>
        <fullName evidence="2">Toxin-antitoxin system toxin component, PIN family</fullName>
    </submittedName>
</protein>
<dbReference type="RefSeq" id="WP_015227861.1">
    <property type="nucleotide sequence ID" value="NC_019780.1"/>
</dbReference>
<organism evidence="2 3">
    <name type="scientific">Dactylococcopsis salina (strain PCC 8305)</name>
    <name type="common">Myxobactron salinum</name>
    <dbReference type="NCBI Taxonomy" id="13035"/>
    <lineage>
        <taxon>Bacteria</taxon>
        <taxon>Bacillati</taxon>
        <taxon>Cyanobacteriota</taxon>
        <taxon>Cyanophyceae</taxon>
        <taxon>Nodosilineales</taxon>
        <taxon>Cymatolegaceae</taxon>
        <taxon>Dactylococcopsis</taxon>
    </lineage>
</organism>
<sequence>MKIIFDTNILISAALKGGKPKSAISLVIASSRFVWIASDVIIQEYKEVLNRPKLKLPATTKQEWLEMIDLAVKLIDVSITVDFPRDRKDAKFLVCAIASNADYLVTGDRDFEEILDLGVTQVVTVSQFLELIEDK</sequence>
<gene>
    <name evidence="2" type="ORF">Dacsa_0024</name>
</gene>
<evidence type="ECO:0000313" key="3">
    <source>
        <dbReference type="Proteomes" id="UP000010482"/>
    </source>
</evidence>
<dbReference type="InterPro" id="IPR002850">
    <property type="entry name" value="PIN_toxin-like"/>
</dbReference>
<dbReference type="PATRIC" id="fig|13035.3.peg.26"/>
<dbReference type="KEGG" id="dsl:Dacsa_0024"/>
<reference evidence="2" key="1">
    <citation type="submission" date="2012-04" db="EMBL/GenBank/DDBJ databases">
        <title>Finished genome of Dactylococcopsis salina PCC 8305.</title>
        <authorList>
            <consortium name="US DOE Joint Genome Institute"/>
            <person name="Gugger M."/>
            <person name="Coursin T."/>
            <person name="Rippka R."/>
            <person name="Tandeau De Marsac N."/>
            <person name="Huntemann M."/>
            <person name="Wei C.-L."/>
            <person name="Han J."/>
            <person name="Detter J.C."/>
            <person name="Han C."/>
            <person name="Tapia R."/>
            <person name="Daligault H."/>
            <person name="Chen A."/>
            <person name="Krypides N."/>
            <person name="Mavromatis K."/>
            <person name="Markowitz V."/>
            <person name="Szeto E."/>
            <person name="Ivanova N."/>
            <person name="Ovchinnikova G."/>
            <person name="Pagani I."/>
            <person name="Pati A."/>
            <person name="Goodwin L."/>
            <person name="Peters L."/>
            <person name="Pitluck S."/>
            <person name="Woyke T."/>
            <person name="Kerfeld C."/>
        </authorList>
    </citation>
    <scope>NUCLEOTIDE SEQUENCE [LARGE SCALE GENOMIC DNA]</scope>
    <source>
        <strain evidence="2">PCC 8305</strain>
    </source>
</reference>
<name>K9YRX7_DACS8</name>
<dbReference type="OrthoDB" id="426765at2"/>